<dbReference type="InterPro" id="IPR037944">
    <property type="entry name" value="PRX5-like"/>
</dbReference>
<evidence type="ECO:0000256" key="8">
    <source>
        <dbReference type="PIRSR" id="PIRSR637944-1"/>
    </source>
</evidence>
<dbReference type="PROSITE" id="PS51352">
    <property type="entry name" value="THIOREDOXIN_2"/>
    <property type="match status" value="1"/>
</dbReference>
<dbReference type="Pfam" id="PF08534">
    <property type="entry name" value="Redoxin"/>
    <property type="match status" value="1"/>
</dbReference>
<evidence type="ECO:0000256" key="9">
    <source>
        <dbReference type="RuleBase" id="RU366011"/>
    </source>
</evidence>
<feature type="domain" description="Thioredoxin" evidence="10">
    <location>
        <begin position="31"/>
        <end position="188"/>
    </location>
</feature>
<dbReference type="FunFam" id="3.40.30.10:FF:000020">
    <property type="entry name" value="Peroxiredoxin"/>
    <property type="match status" value="1"/>
</dbReference>
<keyword evidence="4 9" id="KW-0049">Antioxidant</keyword>
<evidence type="ECO:0000256" key="1">
    <source>
        <dbReference type="ARBA" id="ARBA00003330"/>
    </source>
</evidence>
<dbReference type="CDD" id="cd03013">
    <property type="entry name" value="PRX5_like"/>
    <property type="match status" value="1"/>
</dbReference>
<evidence type="ECO:0000313" key="11">
    <source>
        <dbReference type="EMBL" id="QNS30885.1"/>
    </source>
</evidence>
<evidence type="ECO:0000256" key="2">
    <source>
        <dbReference type="ARBA" id="ARBA00010505"/>
    </source>
</evidence>
<proteinExistence type="evidence at transcript level"/>
<evidence type="ECO:0000256" key="5">
    <source>
        <dbReference type="ARBA" id="ARBA00023002"/>
    </source>
</evidence>
<dbReference type="InterPro" id="IPR013766">
    <property type="entry name" value="Thioredoxin_domain"/>
</dbReference>
<dbReference type="AlphaFoldDB" id="A0A7H1D2Q7"/>
<comment type="function">
    <text evidence="1">Thiol-specific peroxidase that catalyzes the reduction of hydrogen peroxide and organic hydroperoxides to water and alcohols, respectively. Plays a role in cell protection against oxidative stress by detoxifying peroxides and as sensor of hydrogen peroxide-mediated signaling events.</text>
</comment>
<dbReference type="GO" id="GO:0045454">
    <property type="term" value="P:cell redox homeostasis"/>
    <property type="evidence" value="ECO:0007669"/>
    <property type="project" value="TreeGrafter"/>
</dbReference>
<evidence type="ECO:0000259" key="10">
    <source>
        <dbReference type="PROSITE" id="PS51352"/>
    </source>
</evidence>
<name>A0A7H1D2Q7_ARGPU</name>
<dbReference type="EMBL" id="MN813645">
    <property type="protein sequence ID" value="QNS30885.1"/>
    <property type="molecule type" value="mRNA"/>
</dbReference>
<reference evidence="11" key="1">
    <citation type="submission" date="2019-12" db="EMBL/GenBank/DDBJ databases">
        <title>Molecular characterization and expression analysis of peroxiredoxin V (PrxV) from the scallop Argopecten purpuratus after Vibrio splendidus challenge.</title>
        <authorList>
            <person name="Gonzalez R."/>
            <person name="Coba de la Pena T."/>
            <person name="Carcamo C.B."/>
            <person name="Brokordt K."/>
        </authorList>
    </citation>
    <scope>NUCLEOTIDE SEQUENCE</scope>
    <source>
        <tissue evidence="11">Hemocyte</tissue>
    </source>
</reference>
<sequence length="188" mass="19940">MSVACLRVRAVCRAVNYGRYFSRTSAVNMSAKVGDSLPSVDLFENDPGTKVNTAEAFASGKHIIFGVPGAFTPGCSKTHLPGYIEDFSKLEAKGVKSANCVSVNDPFVMQAWGENQGAAGKVRMLADTCGAFTSQLGLDLPAVQHVLGNVRCKRFAMVVNDGKIEKLNVKPDGTGLTCSLSTSLCDEL</sequence>
<accession>A0A7H1D2Q7</accession>
<dbReference type="GO" id="GO:0042744">
    <property type="term" value="P:hydrogen peroxide catabolic process"/>
    <property type="evidence" value="ECO:0007669"/>
    <property type="project" value="TreeGrafter"/>
</dbReference>
<dbReference type="InterPro" id="IPR013740">
    <property type="entry name" value="Redoxin"/>
</dbReference>
<dbReference type="GO" id="GO:0005777">
    <property type="term" value="C:peroxisome"/>
    <property type="evidence" value="ECO:0007669"/>
    <property type="project" value="TreeGrafter"/>
</dbReference>
<evidence type="ECO:0000256" key="7">
    <source>
        <dbReference type="ARBA" id="ARBA00049091"/>
    </source>
</evidence>
<keyword evidence="3 9" id="KW-0575">Peroxidase</keyword>
<evidence type="ECO:0000256" key="3">
    <source>
        <dbReference type="ARBA" id="ARBA00022559"/>
    </source>
</evidence>
<dbReference type="GO" id="GO:0005739">
    <property type="term" value="C:mitochondrion"/>
    <property type="evidence" value="ECO:0007669"/>
    <property type="project" value="TreeGrafter"/>
</dbReference>
<organism evidence="11">
    <name type="scientific">Argopecten purpuratus</name>
    <name type="common">Chilean northern scallop</name>
    <dbReference type="NCBI Taxonomy" id="228297"/>
    <lineage>
        <taxon>Eukaryota</taxon>
        <taxon>Metazoa</taxon>
        <taxon>Spiralia</taxon>
        <taxon>Lophotrochozoa</taxon>
        <taxon>Mollusca</taxon>
        <taxon>Bivalvia</taxon>
        <taxon>Autobranchia</taxon>
        <taxon>Pteriomorphia</taxon>
        <taxon>Pectinida</taxon>
        <taxon>Pectinoidea</taxon>
        <taxon>Pectinidae</taxon>
        <taxon>Argopecten</taxon>
    </lineage>
</organism>
<dbReference type="GO" id="GO:0008379">
    <property type="term" value="F:thioredoxin peroxidase activity"/>
    <property type="evidence" value="ECO:0007669"/>
    <property type="project" value="InterPro"/>
</dbReference>
<dbReference type="InterPro" id="IPR036249">
    <property type="entry name" value="Thioredoxin-like_sf"/>
</dbReference>
<keyword evidence="6 9" id="KW-0676">Redox-active center</keyword>
<dbReference type="GO" id="GO:0034599">
    <property type="term" value="P:cellular response to oxidative stress"/>
    <property type="evidence" value="ECO:0007669"/>
    <property type="project" value="InterPro"/>
</dbReference>
<evidence type="ECO:0000256" key="4">
    <source>
        <dbReference type="ARBA" id="ARBA00022862"/>
    </source>
</evidence>
<comment type="similarity">
    <text evidence="2 9">Belongs to the peroxiredoxin family. Prx5 subfamily.</text>
</comment>
<feature type="active site" description="Cysteine sulfenic acid (-SOH) intermediate" evidence="8">
    <location>
        <position position="75"/>
    </location>
</feature>
<dbReference type="PANTHER" id="PTHR10430:SF16">
    <property type="entry name" value="PEROXIREDOXIN-5, MITOCHONDRIAL"/>
    <property type="match status" value="1"/>
</dbReference>
<protein>
    <recommendedName>
        <fullName evidence="9">Peroxiredoxin-5</fullName>
        <ecNumber evidence="9">1.11.1.24</ecNumber>
    </recommendedName>
</protein>
<dbReference type="Gene3D" id="3.40.30.10">
    <property type="entry name" value="Glutaredoxin"/>
    <property type="match status" value="1"/>
</dbReference>
<keyword evidence="5 9" id="KW-0560">Oxidoreductase</keyword>
<evidence type="ECO:0000256" key="6">
    <source>
        <dbReference type="ARBA" id="ARBA00023284"/>
    </source>
</evidence>
<dbReference type="EC" id="1.11.1.24" evidence="9"/>
<dbReference type="SUPFAM" id="SSF52833">
    <property type="entry name" value="Thioredoxin-like"/>
    <property type="match status" value="1"/>
</dbReference>
<dbReference type="PANTHER" id="PTHR10430">
    <property type="entry name" value="PEROXIREDOXIN"/>
    <property type="match status" value="1"/>
</dbReference>
<comment type="catalytic activity">
    <reaction evidence="7 9">
        <text>a hydroperoxide + [thioredoxin]-dithiol = an alcohol + [thioredoxin]-disulfide + H2O</text>
        <dbReference type="Rhea" id="RHEA:62620"/>
        <dbReference type="Rhea" id="RHEA-COMP:10698"/>
        <dbReference type="Rhea" id="RHEA-COMP:10700"/>
        <dbReference type="ChEBI" id="CHEBI:15377"/>
        <dbReference type="ChEBI" id="CHEBI:29950"/>
        <dbReference type="ChEBI" id="CHEBI:30879"/>
        <dbReference type="ChEBI" id="CHEBI:35924"/>
        <dbReference type="ChEBI" id="CHEBI:50058"/>
        <dbReference type="EC" id="1.11.1.24"/>
    </reaction>
</comment>